<evidence type="ECO:0000256" key="5">
    <source>
        <dbReference type="SAM" id="MobiDB-lite"/>
    </source>
</evidence>
<proteinExistence type="predicted"/>
<organism evidence="8 9">
    <name type="scientific">Marinobacter adhaerens (strain DSM 23420 / HP15)</name>
    <dbReference type="NCBI Taxonomy" id="225937"/>
    <lineage>
        <taxon>Bacteria</taxon>
        <taxon>Pseudomonadati</taxon>
        <taxon>Pseudomonadota</taxon>
        <taxon>Gammaproteobacteria</taxon>
        <taxon>Pseudomonadales</taxon>
        <taxon>Marinobacteraceae</taxon>
        <taxon>Marinobacter</taxon>
    </lineage>
</organism>
<dbReference type="Gene3D" id="3.50.50.60">
    <property type="entry name" value="FAD/NAD(P)-binding domain"/>
    <property type="match status" value="2"/>
</dbReference>
<evidence type="ECO:0000256" key="4">
    <source>
        <dbReference type="ARBA" id="ARBA00023002"/>
    </source>
</evidence>
<dbReference type="InterPro" id="IPR023753">
    <property type="entry name" value="FAD/NAD-binding_dom"/>
</dbReference>
<dbReference type="STRING" id="225937.HP15_27"/>
<protein>
    <submittedName>
        <fullName evidence="8">FAD-dependent pyridine nucleotide-disulfide oxidoreductase</fullName>
    </submittedName>
</protein>
<dbReference type="Gene3D" id="3.30.390.30">
    <property type="match status" value="1"/>
</dbReference>
<sequence length="432" mass="47027">MRAWTEWSYVCPNHNTEPLESKMSLSSVAIVGAGQAGFQVAASLRQGGFKGKISLIGDEPDLPYQRPPLSKAYMLGKIKRESLAFRPETFFQEQDIDLIHDTAIEIDRQNRRVVLQSGTVCHYDHLVLATGAHNRPLALPGEDLQGVFGIKTLKDADALSPEVKSARDVVVIGAGFIGLEFAAIAVQNANVQVIDMGQRAMARAISQEMSEVFEETHQEWGVTFHFNQGVKRLIGSNGKVTGVEKEDGEILKADLVVYGIGVVPNIAIASEAGLTIENGIKVDSNLLTNDPHISAIGDVACFPCTHNEGQFTRIESVPNAMDQARAVAARLLGSPSPFSSVPWFWTDQGNLKLQIAGLSTGFDTTVTLGSKDSRQFSVLCFRKGHFVAVEACNRPGDHLAGKKILSRPPELTPAEANADGFDLKEWEKQHRD</sequence>
<dbReference type="KEGG" id="mad:HP15_27"/>
<dbReference type="Pfam" id="PF07992">
    <property type="entry name" value="Pyr_redox_2"/>
    <property type="match status" value="1"/>
</dbReference>
<feature type="compositionally biased region" description="Basic and acidic residues" evidence="5">
    <location>
        <begin position="421"/>
        <end position="432"/>
    </location>
</feature>
<gene>
    <name evidence="8" type="ordered locus">HP15_27</name>
</gene>
<evidence type="ECO:0000256" key="2">
    <source>
        <dbReference type="ARBA" id="ARBA00022630"/>
    </source>
</evidence>
<dbReference type="PRINTS" id="PR00368">
    <property type="entry name" value="FADPNR"/>
</dbReference>
<evidence type="ECO:0000259" key="7">
    <source>
        <dbReference type="Pfam" id="PF14759"/>
    </source>
</evidence>
<reference evidence="8 9" key="1">
    <citation type="journal article" date="2010" name="Stand. Genomic Sci.">
        <title>Complete genome sequence of Marinobacter adhaerens type strain (HP15), a diatom-interacting marine microorganism.</title>
        <authorList>
            <person name="Gardes A."/>
            <person name="Kaeppel E."/>
            <person name="Shehzad A."/>
            <person name="Seebah S."/>
            <person name="Teeling H."/>
            <person name="Yarza P."/>
            <person name="Glockner F.O."/>
            <person name="Grossart H.P."/>
            <person name="Ullrich M.S."/>
        </authorList>
    </citation>
    <scope>NUCLEOTIDE SEQUENCE [LARGE SCALE GENOMIC DNA]</scope>
    <source>
        <strain evidence="9">DSM 23420 / HP15</strain>
    </source>
</reference>
<evidence type="ECO:0000259" key="6">
    <source>
        <dbReference type="Pfam" id="PF07992"/>
    </source>
</evidence>
<feature type="region of interest" description="Disordered" evidence="5">
    <location>
        <begin position="406"/>
        <end position="432"/>
    </location>
</feature>
<evidence type="ECO:0000256" key="3">
    <source>
        <dbReference type="ARBA" id="ARBA00022827"/>
    </source>
</evidence>
<name>E4PI86_MARAH</name>
<dbReference type="AlphaFoldDB" id="E4PI86"/>
<dbReference type="EMBL" id="CP001978">
    <property type="protein sequence ID" value="ADP95791.1"/>
    <property type="molecule type" value="Genomic_DNA"/>
</dbReference>
<dbReference type="GO" id="GO:0016651">
    <property type="term" value="F:oxidoreductase activity, acting on NAD(P)H"/>
    <property type="evidence" value="ECO:0007669"/>
    <property type="project" value="TreeGrafter"/>
</dbReference>
<dbReference type="eggNOG" id="COG0446">
    <property type="taxonomic scope" value="Bacteria"/>
</dbReference>
<accession>E4PI86</accession>
<dbReference type="InterPro" id="IPR050446">
    <property type="entry name" value="FAD-oxidoreductase/Apoptosis"/>
</dbReference>
<reference evidence="9" key="2">
    <citation type="submission" date="2010-02" db="EMBL/GenBank/DDBJ databases">
        <title>Complete genome sequence of Marinobacter adhaerens type strain (HP15).</title>
        <authorList>
            <person name="Gaerdes A.A.M."/>
            <person name="Kaeppel E."/>
            <person name="Shezad A."/>
            <person name="Seebah S."/>
            <person name="Teeling H."/>
            <person name="Yarza P."/>
            <person name="Gloeckner F.O."/>
            <person name="Ullrich M.S."/>
        </authorList>
    </citation>
    <scope>NUCLEOTIDE SEQUENCE [LARGE SCALE GENOMIC DNA]</scope>
    <source>
        <strain evidence="9">DSM 23420 / HP15</strain>
    </source>
</reference>
<dbReference type="SUPFAM" id="SSF51905">
    <property type="entry name" value="FAD/NAD(P)-binding domain"/>
    <property type="match status" value="1"/>
</dbReference>
<dbReference type="SUPFAM" id="SSF55424">
    <property type="entry name" value="FAD/NAD-linked reductases, dimerisation (C-terminal) domain"/>
    <property type="match status" value="1"/>
</dbReference>
<dbReference type="Proteomes" id="UP000007077">
    <property type="component" value="Chromosome"/>
</dbReference>
<dbReference type="PRINTS" id="PR00411">
    <property type="entry name" value="PNDRDTASEI"/>
</dbReference>
<keyword evidence="4" id="KW-0560">Oxidoreductase</keyword>
<evidence type="ECO:0000256" key="1">
    <source>
        <dbReference type="ARBA" id="ARBA00001974"/>
    </source>
</evidence>
<comment type="cofactor">
    <cofactor evidence="1">
        <name>FAD</name>
        <dbReference type="ChEBI" id="CHEBI:57692"/>
    </cofactor>
</comment>
<dbReference type="InterPro" id="IPR036188">
    <property type="entry name" value="FAD/NAD-bd_sf"/>
</dbReference>
<feature type="domain" description="FAD/NAD(P)-binding" evidence="6">
    <location>
        <begin position="27"/>
        <end position="324"/>
    </location>
</feature>
<keyword evidence="2" id="KW-0285">Flavoprotein</keyword>
<evidence type="ECO:0000313" key="8">
    <source>
        <dbReference type="EMBL" id="ADP95791.1"/>
    </source>
</evidence>
<evidence type="ECO:0000313" key="9">
    <source>
        <dbReference type="Proteomes" id="UP000007077"/>
    </source>
</evidence>
<dbReference type="PANTHER" id="PTHR43557">
    <property type="entry name" value="APOPTOSIS-INDUCING FACTOR 1"/>
    <property type="match status" value="1"/>
</dbReference>
<feature type="domain" description="Reductase C-terminal" evidence="7">
    <location>
        <begin position="343"/>
        <end position="425"/>
    </location>
</feature>
<dbReference type="InterPro" id="IPR016156">
    <property type="entry name" value="FAD/NAD-linked_Rdtase_dimer_sf"/>
</dbReference>
<dbReference type="HOGENOM" id="CLU_003291_4_0_6"/>
<dbReference type="PATRIC" id="fig|225937.3.peg.27"/>
<dbReference type="GO" id="GO:0005737">
    <property type="term" value="C:cytoplasm"/>
    <property type="evidence" value="ECO:0007669"/>
    <property type="project" value="TreeGrafter"/>
</dbReference>
<keyword evidence="3" id="KW-0274">FAD</keyword>
<dbReference type="Pfam" id="PF14759">
    <property type="entry name" value="Reductase_C"/>
    <property type="match status" value="1"/>
</dbReference>
<dbReference type="PANTHER" id="PTHR43557:SF2">
    <property type="entry name" value="RIESKE DOMAIN-CONTAINING PROTEIN-RELATED"/>
    <property type="match status" value="1"/>
</dbReference>
<dbReference type="InterPro" id="IPR028202">
    <property type="entry name" value="Reductase_C"/>
</dbReference>